<dbReference type="KEGG" id="sdd:D9753_16940"/>
<dbReference type="Pfam" id="PF19457">
    <property type="entry name" value="DUF5994"/>
    <property type="match status" value="1"/>
</dbReference>
<dbReference type="EMBL" id="CP033073">
    <property type="protein sequence ID" value="AYN43699.1"/>
    <property type="molecule type" value="Genomic_DNA"/>
</dbReference>
<reference evidence="1 2" key="1">
    <citation type="submission" date="2018-10" db="EMBL/GenBank/DDBJ databases">
        <title>The genome of Streptomyces dangxiongensis Z022.</title>
        <authorList>
            <person name="Zhang B."/>
        </authorList>
    </citation>
    <scope>NUCLEOTIDE SEQUENCE [LARGE SCALE GENOMIC DNA]</scope>
    <source>
        <strain evidence="1 2">Z022</strain>
    </source>
</reference>
<proteinExistence type="predicted"/>
<dbReference type="OrthoDB" id="3785441at2"/>
<dbReference type="Proteomes" id="UP000268329">
    <property type="component" value="Chromosome"/>
</dbReference>
<organism evidence="1 2">
    <name type="scientific">Streptomyces dangxiongensis</name>
    <dbReference type="NCBI Taxonomy" id="1442032"/>
    <lineage>
        <taxon>Bacteria</taxon>
        <taxon>Bacillati</taxon>
        <taxon>Actinomycetota</taxon>
        <taxon>Actinomycetes</taxon>
        <taxon>Kitasatosporales</taxon>
        <taxon>Streptomycetaceae</taxon>
        <taxon>Streptomyces</taxon>
    </lineage>
</organism>
<dbReference type="AlphaFoldDB" id="A0A3G2JQY0"/>
<sequence>MPLPRLSLTPDAGHGPLHGAWWPRCDALELELPSLLGALGHRLGTVVGVTVDTAAWPDVPRTVPAPGHVIEVFLSAVDIEAHTITLDCGPLGRRELLVVPPGEPAGAASWLLTTASDPGNALSAPHMLALAQANWER</sequence>
<keyword evidence="2" id="KW-1185">Reference proteome</keyword>
<protein>
    <submittedName>
        <fullName evidence="1">Uncharacterized protein</fullName>
    </submittedName>
</protein>
<evidence type="ECO:0000313" key="2">
    <source>
        <dbReference type="Proteomes" id="UP000268329"/>
    </source>
</evidence>
<dbReference type="InterPro" id="IPR046036">
    <property type="entry name" value="DUF5994"/>
</dbReference>
<evidence type="ECO:0000313" key="1">
    <source>
        <dbReference type="EMBL" id="AYN43699.1"/>
    </source>
</evidence>
<gene>
    <name evidence="1" type="ORF">D9753_16940</name>
</gene>
<accession>A0A3G2JQY0</accession>
<name>A0A3G2JQY0_9ACTN</name>